<evidence type="ECO:0000256" key="5">
    <source>
        <dbReference type="SAM" id="Phobius"/>
    </source>
</evidence>
<dbReference type="HOGENOM" id="CLU_017999_1_1_3"/>
<dbReference type="eggNOG" id="COG0531">
    <property type="taxonomic scope" value="Bacteria"/>
</dbReference>
<protein>
    <submittedName>
        <fullName evidence="6">Potassium transport protein Kup</fullName>
    </submittedName>
</protein>
<evidence type="ECO:0000256" key="1">
    <source>
        <dbReference type="ARBA" id="ARBA00004141"/>
    </source>
</evidence>
<dbReference type="PANTHER" id="PTHR47704">
    <property type="entry name" value="POTASSIUM TRANSPORTER KIMA"/>
    <property type="match status" value="1"/>
</dbReference>
<name>U5QFX1_GLOK1</name>
<dbReference type="AlphaFoldDB" id="U5QFX1"/>
<dbReference type="InterPro" id="IPR002293">
    <property type="entry name" value="AA/rel_permease1"/>
</dbReference>
<dbReference type="GO" id="GO:0022857">
    <property type="term" value="F:transmembrane transporter activity"/>
    <property type="evidence" value="ECO:0007669"/>
    <property type="project" value="InterPro"/>
</dbReference>
<feature type="transmembrane region" description="Helical" evidence="5">
    <location>
        <begin position="413"/>
        <end position="432"/>
    </location>
</feature>
<evidence type="ECO:0000313" key="7">
    <source>
        <dbReference type="Proteomes" id="UP000017396"/>
    </source>
</evidence>
<feature type="transmembrane region" description="Helical" evidence="5">
    <location>
        <begin position="214"/>
        <end position="233"/>
    </location>
</feature>
<feature type="transmembrane region" description="Helical" evidence="5">
    <location>
        <begin position="379"/>
        <end position="401"/>
    </location>
</feature>
<evidence type="ECO:0000313" key="6">
    <source>
        <dbReference type="EMBL" id="AGY57806.1"/>
    </source>
</evidence>
<proteinExistence type="predicted"/>
<keyword evidence="4 5" id="KW-0472">Membrane</keyword>
<dbReference type="RefSeq" id="WP_023172916.1">
    <property type="nucleotide sequence ID" value="NC_022600.1"/>
</dbReference>
<dbReference type="EMBL" id="CP003587">
    <property type="protein sequence ID" value="AGY57806.1"/>
    <property type="molecule type" value="Genomic_DNA"/>
</dbReference>
<feature type="transmembrane region" description="Helical" evidence="5">
    <location>
        <begin position="254"/>
        <end position="277"/>
    </location>
</feature>
<feature type="transmembrane region" description="Helical" evidence="5">
    <location>
        <begin position="170"/>
        <end position="194"/>
    </location>
</feature>
<feature type="transmembrane region" description="Helical" evidence="5">
    <location>
        <begin position="303"/>
        <end position="324"/>
    </location>
</feature>
<keyword evidence="7" id="KW-1185">Reference proteome</keyword>
<dbReference type="Proteomes" id="UP000017396">
    <property type="component" value="Chromosome"/>
</dbReference>
<dbReference type="GO" id="GO:0016020">
    <property type="term" value="C:membrane"/>
    <property type="evidence" value="ECO:0007669"/>
    <property type="project" value="UniProtKB-SubCell"/>
</dbReference>
<evidence type="ECO:0000256" key="3">
    <source>
        <dbReference type="ARBA" id="ARBA00022989"/>
    </source>
</evidence>
<feature type="transmembrane region" description="Helical" evidence="5">
    <location>
        <begin position="438"/>
        <end position="456"/>
    </location>
</feature>
<dbReference type="OrthoDB" id="9759676at2"/>
<feature type="transmembrane region" description="Helical" evidence="5">
    <location>
        <begin position="137"/>
        <end position="158"/>
    </location>
</feature>
<reference evidence="6 7" key="1">
    <citation type="journal article" date="2013" name="PLoS ONE">
        <title>Cultivation and Complete Genome Sequencing of Gloeobacter kilaueensis sp. nov., from a Lava Cave in Kilauea Caldera, Hawai'i.</title>
        <authorList>
            <person name="Saw J.H."/>
            <person name="Schatz M."/>
            <person name="Brown M.V."/>
            <person name="Kunkel D.D."/>
            <person name="Foster J.S."/>
            <person name="Shick H."/>
            <person name="Christensen S."/>
            <person name="Hou S."/>
            <person name="Wan X."/>
            <person name="Donachie S.P."/>
        </authorList>
    </citation>
    <scope>NUCLEOTIDE SEQUENCE [LARGE SCALE GENOMIC DNA]</scope>
    <source>
        <strain evidence="7">JS</strain>
    </source>
</reference>
<accession>U5QFX1</accession>
<dbReference type="InterPro" id="IPR053153">
    <property type="entry name" value="APC_K+_Transporter"/>
</dbReference>
<dbReference type="Pfam" id="PF13520">
    <property type="entry name" value="AA_permease_2"/>
    <property type="match status" value="1"/>
</dbReference>
<gene>
    <name evidence="6" type="primary">trkD</name>
    <name evidence="6" type="ORF">GKIL_1560</name>
</gene>
<organism evidence="6 7">
    <name type="scientific">Gloeobacter kilaueensis (strain ATCC BAA-2537 / CCAP 1431/1 / ULC 316 / JS1)</name>
    <dbReference type="NCBI Taxonomy" id="1183438"/>
    <lineage>
        <taxon>Bacteria</taxon>
        <taxon>Bacillati</taxon>
        <taxon>Cyanobacteriota</taxon>
        <taxon>Cyanophyceae</taxon>
        <taxon>Gloeobacterales</taxon>
        <taxon>Gloeobacteraceae</taxon>
        <taxon>Gloeobacter</taxon>
    </lineage>
</organism>
<keyword evidence="2 5" id="KW-0812">Transmembrane</keyword>
<dbReference type="STRING" id="1183438.GKIL_1560"/>
<dbReference type="PANTHER" id="PTHR47704:SF1">
    <property type="entry name" value="POTASSIUM TRANSPORTER KIMA"/>
    <property type="match status" value="1"/>
</dbReference>
<dbReference type="KEGG" id="glj:GKIL_1560"/>
<keyword evidence="3 5" id="KW-1133">Transmembrane helix</keyword>
<evidence type="ECO:0000256" key="4">
    <source>
        <dbReference type="ARBA" id="ARBA00023136"/>
    </source>
</evidence>
<sequence length="611" mass="66312">MNLLSVKRILVGKPIPTDQACHECLDKPTALAVLSSDALSSVAYATQEILLVLVAVGTAARWWSLPIAGAIALLLFIVISSYRQTIQAYPKGGGAYIVAKDNLGQYPGLVAAAALLTDYILTVSVSVAAGVEALSSAFPQLLAFEVPIGVVMVALITWANLRGVKESGRLFSVPTFLFIGLIALLVAVGFIKAAVVGVPPGEAFIHPTTGSETLSLFLILRAFASGCTALTGVEAISDGVPVFRPPEARNARITLTWMGVILGSMFLGITGLCYLYGAVPKAEETVVSQVARQVFGTQPPFSLLYYAVQFATALILVLAANTAFSDFPRLSFFLARDGFIPRQYANRGDRLAFSNGILTLGLFSSALIVIFQGDVNRIIPLYAIGVFTSFTLSQTGMVVRWWRRREPGWVRSIALNGLGAFATALVLVVVAVTKFATGAWAILVLIPALVWLFTRIKVHYSDVASQLSLDHSQYVPRRLKQKVVIPVGGIHRGILQALDYARSISDDATAVYVDIDTQSTEAFIERWGKWTDVPLVVVPSPTRSILEPLLDYFNAVESTCQDSVMTVIVPTFVTAKWWQNLLHNQTAFLIKSALLLQRRKVVVSVRFYLDR</sequence>
<comment type="subcellular location">
    <subcellularLocation>
        <location evidence="1">Membrane</location>
        <topology evidence="1">Multi-pass membrane protein</topology>
    </subcellularLocation>
</comment>
<feature type="transmembrane region" description="Helical" evidence="5">
    <location>
        <begin position="109"/>
        <end position="131"/>
    </location>
</feature>
<dbReference type="PATRIC" id="fig|1183438.3.peg.1536"/>
<dbReference type="Gene3D" id="1.20.1740.10">
    <property type="entry name" value="Amino acid/polyamine transporter I"/>
    <property type="match status" value="1"/>
</dbReference>
<feature type="transmembrane region" description="Helical" evidence="5">
    <location>
        <begin position="62"/>
        <end position="82"/>
    </location>
</feature>
<evidence type="ECO:0000256" key="2">
    <source>
        <dbReference type="ARBA" id="ARBA00022692"/>
    </source>
</evidence>
<feature type="transmembrane region" description="Helical" evidence="5">
    <location>
        <begin position="351"/>
        <end position="373"/>
    </location>
</feature>